<comment type="caution">
    <text evidence="2">The sequence shown here is derived from an EMBL/GenBank/DDBJ whole genome shotgun (WGS) entry which is preliminary data.</text>
</comment>
<dbReference type="PANTHER" id="PTHR22916:SF3">
    <property type="entry name" value="UDP-GLCNAC:BETAGAL BETA-1,3-N-ACETYLGLUCOSAMINYLTRANSFERASE-LIKE PROTEIN 1"/>
    <property type="match status" value="1"/>
</dbReference>
<name>A0AAW9ZJ74_LIMRT</name>
<dbReference type="AlphaFoldDB" id="A0AAW9ZJ74"/>
<dbReference type="GO" id="GO:0016758">
    <property type="term" value="F:hexosyltransferase activity"/>
    <property type="evidence" value="ECO:0007669"/>
    <property type="project" value="UniProtKB-ARBA"/>
</dbReference>
<gene>
    <name evidence="2" type="ORF">HF865_10155</name>
</gene>
<proteinExistence type="predicted"/>
<organism evidence="2 3">
    <name type="scientific">Limosilactobacillus reuteri</name>
    <name type="common">Lactobacillus reuteri</name>
    <dbReference type="NCBI Taxonomy" id="1598"/>
    <lineage>
        <taxon>Bacteria</taxon>
        <taxon>Bacillati</taxon>
        <taxon>Bacillota</taxon>
        <taxon>Bacilli</taxon>
        <taxon>Lactobacillales</taxon>
        <taxon>Lactobacillaceae</taxon>
        <taxon>Limosilactobacillus</taxon>
    </lineage>
</organism>
<dbReference type="InterPro" id="IPR001173">
    <property type="entry name" value="Glyco_trans_2-like"/>
</dbReference>
<feature type="domain" description="Glycosyltransferase 2-like" evidence="1">
    <location>
        <begin position="10"/>
        <end position="112"/>
    </location>
</feature>
<sequence>MAINQNKAVIMMTTYNGAKYVEQQLDSLENQTFKNWDLYISDDGSNDQTIQILEKYMAKDNRIKKVLHHSNHHGAFNNFYNVIKYVKSLSNENYQYFFYCDQDDIWINKKLAIEIECLACEDKPALCYSDLEFMTGEGKRTDTKMSDLTNIDLTENPYNLFFSSRYIWGTTIAHNRKLWEQIYVDNNTEKYNISHDNYIGKYAAIIGNLKFIDKPLVLYRRTGNNVSGTPGKYGGRLGMLKRLLTKWPLIVNQHASVYWDDLYFIKHLNKKTQFTEELEKAIEKGGLTSLRLLKKYNIHTSRSKISDLSIEFILLSKLYKKTTIFKRKIV</sequence>
<dbReference type="SUPFAM" id="SSF53448">
    <property type="entry name" value="Nucleotide-diphospho-sugar transferases"/>
    <property type="match status" value="1"/>
</dbReference>
<dbReference type="RefSeq" id="WP_170090894.1">
    <property type="nucleotide sequence ID" value="NZ_JABAFN010000060.1"/>
</dbReference>
<accession>A0AAW9ZJ74</accession>
<evidence type="ECO:0000259" key="1">
    <source>
        <dbReference type="Pfam" id="PF00535"/>
    </source>
</evidence>
<dbReference type="EMBL" id="JABAFN010000060">
    <property type="protein sequence ID" value="NME23029.1"/>
    <property type="molecule type" value="Genomic_DNA"/>
</dbReference>
<dbReference type="Proteomes" id="UP000587270">
    <property type="component" value="Unassembled WGS sequence"/>
</dbReference>
<reference evidence="2 3" key="1">
    <citation type="submission" date="2020-04" db="EMBL/GenBank/DDBJ databases">
        <authorList>
            <person name="Hitch T.C.A."/>
            <person name="Wylensek D."/>
            <person name="Clavel T."/>
        </authorList>
    </citation>
    <scope>NUCLEOTIDE SEQUENCE [LARGE SCALE GENOMIC DNA]</scope>
    <source>
        <strain evidence="2 3">WCA-386-APC-4I</strain>
    </source>
</reference>
<dbReference type="Gene3D" id="3.90.550.10">
    <property type="entry name" value="Spore Coat Polysaccharide Biosynthesis Protein SpsA, Chain A"/>
    <property type="match status" value="1"/>
</dbReference>
<dbReference type="PANTHER" id="PTHR22916">
    <property type="entry name" value="GLYCOSYLTRANSFERASE"/>
    <property type="match status" value="1"/>
</dbReference>
<dbReference type="InterPro" id="IPR029044">
    <property type="entry name" value="Nucleotide-diphossugar_trans"/>
</dbReference>
<protein>
    <submittedName>
        <fullName evidence="2">Glycosyltransferase</fullName>
    </submittedName>
</protein>
<evidence type="ECO:0000313" key="2">
    <source>
        <dbReference type="EMBL" id="NME23029.1"/>
    </source>
</evidence>
<evidence type="ECO:0000313" key="3">
    <source>
        <dbReference type="Proteomes" id="UP000587270"/>
    </source>
</evidence>
<dbReference type="Pfam" id="PF00535">
    <property type="entry name" value="Glycos_transf_2"/>
    <property type="match status" value="1"/>
</dbReference>